<sequence length="158" mass="17947">MTDKSPETPAAAQPNELLPINLKAIAWLKKHFVEFHEPGINACKKPLHPAIKEKLEGATTFLEFVATVQMHEVLAKKVKELSIDYWYSTEYDQEAGETVTVGSLKRLLVNLDADHGECWRMLGFHLTDQEAEDVIRLMEKFDANTHLEDDMALNNITL</sequence>
<dbReference type="Proteomes" id="UP000822688">
    <property type="component" value="Chromosome 5"/>
</dbReference>
<protein>
    <submittedName>
        <fullName evidence="1">Uncharacterized protein</fullName>
    </submittedName>
</protein>
<proteinExistence type="predicted"/>
<name>A0A8T0I071_CERPU</name>
<dbReference type="AlphaFoldDB" id="A0A8T0I071"/>
<comment type="caution">
    <text evidence="1">The sequence shown here is derived from an EMBL/GenBank/DDBJ whole genome shotgun (WGS) entry which is preliminary data.</text>
</comment>
<evidence type="ECO:0000313" key="1">
    <source>
        <dbReference type="EMBL" id="KAG0576305.1"/>
    </source>
</evidence>
<reference evidence="1" key="1">
    <citation type="submission" date="2020-06" db="EMBL/GenBank/DDBJ databases">
        <title>WGS assembly of Ceratodon purpureus strain R40.</title>
        <authorList>
            <person name="Carey S.B."/>
            <person name="Jenkins J."/>
            <person name="Shu S."/>
            <person name="Lovell J.T."/>
            <person name="Sreedasyam A."/>
            <person name="Maumus F."/>
            <person name="Tiley G.P."/>
            <person name="Fernandez-Pozo N."/>
            <person name="Barry K."/>
            <person name="Chen C."/>
            <person name="Wang M."/>
            <person name="Lipzen A."/>
            <person name="Daum C."/>
            <person name="Saski C.A."/>
            <person name="Payton A.C."/>
            <person name="Mcbreen J.C."/>
            <person name="Conrad R.E."/>
            <person name="Kollar L.M."/>
            <person name="Olsson S."/>
            <person name="Huttunen S."/>
            <person name="Landis J.B."/>
            <person name="Wickett N.J."/>
            <person name="Johnson M.G."/>
            <person name="Rensing S.A."/>
            <person name="Grimwood J."/>
            <person name="Schmutz J."/>
            <person name="Mcdaniel S.F."/>
        </authorList>
    </citation>
    <scope>NUCLEOTIDE SEQUENCE</scope>
    <source>
        <strain evidence="1">R40</strain>
    </source>
</reference>
<keyword evidence="2" id="KW-1185">Reference proteome</keyword>
<gene>
    <name evidence="1" type="ORF">KC19_5G070400</name>
</gene>
<accession>A0A8T0I071</accession>
<organism evidence="1 2">
    <name type="scientific">Ceratodon purpureus</name>
    <name type="common">Fire moss</name>
    <name type="synonym">Dicranum purpureum</name>
    <dbReference type="NCBI Taxonomy" id="3225"/>
    <lineage>
        <taxon>Eukaryota</taxon>
        <taxon>Viridiplantae</taxon>
        <taxon>Streptophyta</taxon>
        <taxon>Embryophyta</taxon>
        <taxon>Bryophyta</taxon>
        <taxon>Bryophytina</taxon>
        <taxon>Bryopsida</taxon>
        <taxon>Dicranidae</taxon>
        <taxon>Pseudoditrichales</taxon>
        <taxon>Ditrichaceae</taxon>
        <taxon>Ceratodon</taxon>
    </lineage>
</organism>
<dbReference type="EMBL" id="CM026425">
    <property type="protein sequence ID" value="KAG0576305.1"/>
    <property type="molecule type" value="Genomic_DNA"/>
</dbReference>
<evidence type="ECO:0000313" key="2">
    <source>
        <dbReference type="Proteomes" id="UP000822688"/>
    </source>
</evidence>